<accession>A0ABS7XHN3</accession>
<dbReference type="PROSITE" id="PS50110">
    <property type="entry name" value="RESPONSE_REGULATORY"/>
    <property type="match status" value="1"/>
</dbReference>
<organism evidence="3 4">
    <name type="scientific">Psychroflexus longus</name>
    <dbReference type="NCBI Taxonomy" id="2873596"/>
    <lineage>
        <taxon>Bacteria</taxon>
        <taxon>Pseudomonadati</taxon>
        <taxon>Bacteroidota</taxon>
        <taxon>Flavobacteriia</taxon>
        <taxon>Flavobacteriales</taxon>
        <taxon>Flavobacteriaceae</taxon>
        <taxon>Psychroflexus</taxon>
    </lineage>
</organism>
<keyword evidence="1" id="KW-0597">Phosphoprotein</keyword>
<feature type="modified residue" description="4-aspartylphosphate" evidence="1">
    <location>
        <position position="58"/>
    </location>
</feature>
<dbReference type="InterPro" id="IPR011006">
    <property type="entry name" value="CheY-like_superfamily"/>
</dbReference>
<dbReference type="SUPFAM" id="SSF52172">
    <property type="entry name" value="CheY-like"/>
    <property type="match status" value="1"/>
</dbReference>
<gene>
    <name evidence="3" type="ORF">LB452_00620</name>
</gene>
<keyword evidence="4" id="KW-1185">Reference proteome</keyword>
<evidence type="ECO:0000313" key="4">
    <source>
        <dbReference type="Proteomes" id="UP001199314"/>
    </source>
</evidence>
<evidence type="ECO:0000313" key="3">
    <source>
        <dbReference type="EMBL" id="MBZ9777411.1"/>
    </source>
</evidence>
<name>A0ABS7XHN3_9FLAO</name>
<comment type="caution">
    <text evidence="3">The sequence shown here is derived from an EMBL/GenBank/DDBJ whole genome shotgun (WGS) entry which is preliminary data.</text>
</comment>
<dbReference type="Gene3D" id="3.40.50.2300">
    <property type="match status" value="1"/>
</dbReference>
<dbReference type="InterPro" id="IPR001789">
    <property type="entry name" value="Sig_transdc_resp-reg_receiver"/>
</dbReference>
<evidence type="ECO:0000259" key="2">
    <source>
        <dbReference type="PROSITE" id="PS50110"/>
    </source>
</evidence>
<evidence type="ECO:0000256" key="1">
    <source>
        <dbReference type="PROSITE-ProRule" id="PRU00169"/>
    </source>
</evidence>
<reference evidence="4" key="1">
    <citation type="submission" date="2023-07" db="EMBL/GenBank/DDBJ databases">
        <title>Novel species isolated from saline lakes on Tibetan Plateau.</title>
        <authorList>
            <person name="Lu H."/>
        </authorList>
    </citation>
    <scope>NUCLEOTIDE SEQUENCE [LARGE SCALE GENOMIC DNA]</scope>
    <source>
        <strain evidence="4">CAK8W</strain>
    </source>
</reference>
<dbReference type="EMBL" id="JAIQZE010000001">
    <property type="protein sequence ID" value="MBZ9777411.1"/>
    <property type="molecule type" value="Genomic_DNA"/>
</dbReference>
<sequence length="173" mass="20431">MEVCFILIDDSSYVLSKTKHQIISYNPNIIIKTYECPPEFFEDDFLVQNKPHFIILCDYDMPIMNGLKVHNRLKDFPSQITELISFFLFTSYTESTLSLEEFDSHFFKGLIQKPLTRSSFDKCIALAKKITTIRPTRLFVLILIQTNHYVIIYNLKQTEYDIRLIVIEFNINI</sequence>
<dbReference type="RefSeq" id="WP_224459794.1">
    <property type="nucleotide sequence ID" value="NZ_JAIQZE010000001.1"/>
</dbReference>
<proteinExistence type="predicted"/>
<dbReference type="Proteomes" id="UP001199314">
    <property type="component" value="Unassembled WGS sequence"/>
</dbReference>
<feature type="domain" description="Response regulatory" evidence="2">
    <location>
        <begin position="4"/>
        <end position="128"/>
    </location>
</feature>
<protein>
    <recommendedName>
        <fullName evidence="2">Response regulatory domain-containing protein</fullName>
    </recommendedName>
</protein>